<accession>A0ABR3M051</accession>
<name>A0ABR3M051_9TELE</name>
<protein>
    <submittedName>
        <fullName evidence="1">Uncharacterized protein</fullName>
    </submittedName>
</protein>
<dbReference type="EMBL" id="JAYMGO010000016">
    <property type="protein sequence ID" value="KAL1258497.1"/>
    <property type="molecule type" value="Genomic_DNA"/>
</dbReference>
<comment type="caution">
    <text evidence="1">The sequence shown here is derived from an EMBL/GenBank/DDBJ whole genome shotgun (WGS) entry which is preliminary data.</text>
</comment>
<sequence>MRGTQTQGVWFVSEELQSGEKYTVPTKQTLYVALASICPFAHATEPHFIVSLQTADFLTETLHLSHESRTAR</sequence>
<reference evidence="1 2" key="1">
    <citation type="submission" date="2023-09" db="EMBL/GenBank/DDBJ databases">
        <authorList>
            <person name="Wang M."/>
        </authorList>
    </citation>
    <scope>NUCLEOTIDE SEQUENCE [LARGE SCALE GENOMIC DNA]</scope>
    <source>
        <strain evidence="1">GT-2023</strain>
        <tissue evidence="1">Liver</tissue>
    </source>
</reference>
<proteinExistence type="predicted"/>
<keyword evidence="2" id="KW-1185">Reference proteome</keyword>
<gene>
    <name evidence="1" type="ORF">QQF64_009074</name>
</gene>
<organism evidence="1 2">
    <name type="scientific">Cirrhinus molitorella</name>
    <name type="common">mud carp</name>
    <dbReference type="NCBI Taxonomy" id="172907"/>
    <lineage>
        <taxon>Eukaryota</taxon>
        <taxon>Metazoa</taxon>
        <taxon>Chordata</taxon>
        <taxon>Craniata</taxon>
        <taxon>Vertebrata</taxon>
        <taxon>Euteleostomi</taxon>
        <taxon>Actinopterygii</taxon>
        <taxon>Neopterygii</taxon>
        <taxon>Teleostei</taxon>
        <taxon>Ostariophysi</taxon>
        <taxon>Cypriniformes</taxon>
        <taxon>Cyprinidae</taxon>
        <taxon>Labeoninae</taxon>
        <taxon>Labeonini</taxon>
        <taxon>Cirrhinus</taxon>
    </lineage>
</organism>
<evidence type="ECO:0000313" key="2">
    <source>
        <dbReference type="Proteomes" id="UP001558613"/>
    </source>
</evidence>
<dbReference type="Proteomes" id="UP001558613">
    <property type="component" value="Unassembled WGS sequence"/>
</dbReference>
<evidence type="ECO:0000313" key="1">
    <source>
        <dbReference type="EMBL" id="KAL1258497.1"/>
    </source>
</evidence>